<protein>
    <recommendedName>
        <fullName evidence="4">leishmanolysin</fullName>
        <ecNumber evidence="4">3.4.24.36</ecNumber>
    </recommendedName>
    <alternativeName>
        <fullName evidence="17">Cell surface protease</fullName>
    </alternativeName>
    <alternativeName>
        <fullName evidence="18">Major surface glycoprotein</fullName>
    </alternativeName>
    <alternativeName>
        <fullName evidence="16">Protein gp63</fullName>
    </alternativeName>
</protein>
<evidence type="ECO:0000256" key="12">
    <source>
        <dbReference type="ARBA" id="ARBA00023136"/>
    </source>
</evidence>
<gene>
    <name evidence="22" type="ORF">Tco025E_01383</name>
</gene>
<dbReference type="Gene3D" id="2.10.55.10">
    <property type="entry name" value="Leishmanolysin domain 3"/>
    <property type="match status" value="1"/>
</dbReference>
<feature type="binding site" evidence="20">
    <location>
        <position position="353"/>
    </location>
    <ligand>
        <name>Zn(2+)</name>
        <dbReference type="ChEBI" id="CHEBI:29105"/>
        <note>catalytic</note>
    </ligand>
</feature>
<dbReference type="Proteomes" id="UP000284403">
    <property type="component" value="Unassembled WGS sequence"/>
</dbReference>
<evidence type="ECO:0000256" key="4">
    <source>
        <dbReference type="ARBA" id="ARBA00012397"/>
    </source>
</evidence>
<keyword evidence="12" id="KW-0472">Membrane</keyword>
<evidence type="ECO:0000256" key="6">
    <source>
        <dbReference type="ARBA" id="ARBA00022723"/>
    </source>
</evidence>
<feature type="binding site" evidence="20">
    <location>
        <position position="292"/>
    </location>
    <ligand>
        <name>Zn(2+)</name>
        <dbReference type="ChEBI" id="CHEBI:29105"/>
        <note>catalytic</note>
    </ligand>
</feature>
<evidence type="ECO:0000256" key="11">
    <source>
        <dbReference type="ARBA" id="ARBA00023049"/>
    </source>
</evidence>
<dbReference type="InterPro" id="IPR001577">
    <property type="entry name" value="Peptidase_M8"/>
</dbReference>
<keyword evidence="6 20" id="KW-0479">Metal-binding</keyword>
<evidence type="ECO:0000256" key="19">
    <source>
        <dbReference type="PIRSR" id="PIRSR601577-1"/>
    </source>
</evidence>
<proteinExistence type="inferred from homology"/>
<comment type="caution">
    <text evidence="22">The sequence shown here is derived from an EMBL/GenBank/DDBJ whole genome shotgun (WGS) entry which is preliminary data.</text>
</comment>
<dbReference type="RefSeq" id="XP_029231466.1">
    <property type="nucleotide sequence ID" value="XM_029368321.1"/>
</dbReference>
<dbReference type="PANTHER" id="PTHR10942:SF0">
    <property type="entry name" value="LEISHMANOLYSIN-LIKE PEPTIDASE"/>
    <property type="match status" value="1"/>
</dbReference>
<keyword evidence="13" id="KW-0865">Zymogen</keyword>
<evidence type="ECO:0000313" key="22">
    <source>
        <dbReference type="EMBL" id="RNF26260.1"/>
    </source>
</evidence>
<keyword evidence="9 20" id="KW-0862">Zinc</keyword>
<dbReference type="Gene3D" id="3.90.132.10">
    <property type="entry name" value="Leishmanolysin , domain 2"/>
    <property type="match status" value="1"/>
</dbReference>
<accession>A0A3S5IUJ6</accession>
<evidence type="ECO:0000256" key="14">
    <source>
        <dbReference type="ARBA" id="ARBA00023157"/>
    </source>
</evidence>
<dbReference type="GO" id="GO:0004222">
    <property type="term" value="F:metalloendopeptidase activity"/>
    <property type="evidence" value="ECO:0007669"/>
    <property type="project" value="InterPro"/>
</dbReference>
<dbReference type="EC" id="3.4.24.36" evidence="4"/>
<dbReference type="SUPFAM" id="SSF55486">
    <property type="entry name" value="Metalloproteases ('zincins'), catalytic domain"/>
    <property type="match status" value="1"/>
</dbReference>
<dbReference type="Pfam" id="PF01457">
    <property type="entry name" value="Peptidase_M8"/>
    <property type="match status" value="1"/>
</dbReference>
<dbReference type="PRINTS" id="PR00782">
    <property type="entry name" value="LSHMANOLYSIN"/>
</dbReference>
<evidence type="ECO:0000256" key="18">
    <source>
        <dbReference type="ARBA" id="ARBA00032290"/>
    </source>
</evidence>
<evidence type="ECO:0000256" key="20">
    <source>
        <dbReference type="PIRSR" id="PIRSR601577-2"/>
    </source>
</evidence>
<keyword evidence="7 21" id="KW-0732">Signal</keyword>
<comment type="subcellular location">
    <subcellularLocation>
        <location evidence="2">Membrane</location>
    </subcellularLocation>
</comment>
<feature type="active site" evidence="19">
    <location>
        <position position="289"/>
    </location>
</feature>
<dbReference type="GO" id="GO:0006508">
    <property type="term" value="P:proteolysis"/>
    <property type="evidence" value="ECO:0007669"/>
    <property type="project" value="UniProtKB-KW"/>
</dbReference>
<comment type="catalytic activity">
    <reaction evidence="1">
        <text>Preference for hydrophobic residues at P1 and P1' and basic residues at P2' and P3'. A model nonapeptide is cleaved at -Ala-Tyr-|-Leu-Lys-Lys-.</text>
        <dbReference type="EC" id="3.4.24.36"/>
    </reaction>
</comment>
<dbReference type="GO" id="GO:0007155">
    <property type="term" value="P:cell adhesion"/>
    <property type="evidence" value="ECO:0007669"/>
    <property type="project" value="UniProtKB-KW"/>
</dbReference>
<keyword evidence="11 20" id="KW-0482">Metalloprotease</keyword>
<comment type="cofactor">
    <cofactor evidence="20">
        <name>Zn(2+)</name>
        <dbReference type="ChEBI" id="CHEBI:29105"/>
    </cofactor>
    <text evidence="20">Binds 1 zinc ion per subunit.</text>
</comment>
<evidence type="ECO:0000256" key="17">
    <source>
        <dbReference type="ARBA" id="ARBA00030707"/>
    </source>
</evidence>
<evidence type="ECO:0000256" key="10">
    <source>
        <dbReference type="ARBA" id="ARBA00022889"/>
    </source>
</evidence>
<evidence type="ECO:0000313" key="23">
    <source>
        <dbReference type="Proteomes" id="UP000284403"/>
    </source>
</evidence>
<comment type="similarity">
    <text evidence="3">Belongs to the peptidase M8 family.</text>
</comment>
<reference evidence="22 23" key="1">
    <citation type="journal article" date="2018" name="BMC Genomics">
        <title>Genomic comparison of Trypanosoma conorhini and Trypanosoma rangeli to Trypanosoma cruzi strains of high and low virulence.</title>
        <authorList>
            <person name="Bradwell K.R."/>
            <person name="Koparde V.N."/>
            <person name="Matveyev A.V."/>
            <person name="Serrano M.G."/>
            <person name="Alves J.M."/>
            <person name="Parikh H."/>
            <person name="Huang B."/>
            <person name="Lee V."/>
            <person name="Espinosa-Alvarez O."/>
            <person name="Ortiz P.A."/>
            <person name="Costa-Martins A.G."/>
            <person name="Teixeira M.M."/>
            <person name="Buck G.A."/>
        </authorList>
    </citation>
    <scope>NUCLEOTIDE SEQUENCE [LARGE SCALE GENOMIC DNA]</scope>
    <source>
        <strain evidence="22 23">025E</strain>
    </source>
</reference>
<evidence type="ECO:0000256" key="1">
    <source>
        <dbReference type="ARBA" id="ARBA00001249"/>
    </source>
</evidence>
<keyword evidence="14" id="KW-1015">Disulfide bond</keyword>
<dbReference type="GO" id="GO:0046872">
    <property type="term" value="F:metal ion binding"/>
    <property type="evidence" value="ECO:0007669"/>
    <property type="project" value="UniProtKB-KW"/>
</dbReference>
<dbReference type="PANTHER" id="PTHR10942">
    <property type="entry name" value="LEISHMANOLYSIN-LIKE PEPTIDASE"/>
    <property type="match status" value="1"/>
</dbReference>
<dbReference type="GO" id="GO:0016020">
    <property type="term" value="C:membrane"/>
    <property type="evidence" value="ECO:0007669"/>
    <property type="project" value="UniProtKB-SubCell"/>
</dbReference>
<evidence type="ECO:0000256" key="21">
    <source>
        <dbReference type="SAM" id="SignalP"/>
    </source>
</evidence>
<feature type="binding site" evidence="20">
    <location>
        <position position="288"/>
    </location>
    <ligand>
        <name>Zn(2+)</name>
        <dbReference type="ChEBI" id="CHEBI:29105"/>
        <note>catalytic</note>
    </ligand>
</feature>
<keyword evidence="15" id="KW-0325">Glycoprotein</keyword>
<dbReference type="Gene3D" id="3.10.170.20">
    <property type="match status" value="1"/>
</dbReference>
<evidence type="ECO:0000256" key="9">
    <source>
        <dbReference type="ARBA" id="ARBA00022833"/>
    </source>
</evidence>
<dbReference type="Gene3D" id="2.30.34.10">
    <property type="entry name" value="Leishmanolysin domain 4"/>
    <property type="match status" value="1"/>
</dbReference>
<name>A0A3S5IUJ6_9TRYP</name>
<evidence type="ECO:0000256" key="16">
    <source>
        <dbReference type="ARBA" id="ARBA00030640"/>
    </source>
</evidence>
<evidence type="ECO:0000256" key="8">
    <source>
        <dbReference type="ARBA" id="ARBA00022801"/>
    </source>
</evidence>
<evidence type="ECO:0000256" key="3">
    <source>
        <dbReference type="ARBA" id="ARBA00005860"/>
    </source>
</evidence>
<organism evidence="22 23">
    <name type="scientific">Trypanosoma conorhini</name>
    <dbReference type="NCBI Taxonomy" id="83891"/>
    <lineage>
        <taxon>Eukaryota</taxon>
        <taxon>Discoba</taxon>
        <taxon>Euglenozoa</taxon>
        <taxon>Kinetoplastea</taxon>
        <taxon>Metakinetoplastina</taxon>
        <taxon>Trypanosomatida</taxon>
        <taxon>Trypanosomatidae</taxon>
        <taxon>Trypanosoma</taxon>
    </lineage>
</organism>
<feature type="chain" id="PRO_5018671648" description="leishmanolysin" evidence="21">
    <location>
        <begin position="31"/>
        <end position="919"/>
    </location>
</feature>
<dbReference type="GO" id="GO:0005737">
    <property type="term" value="C:cytoplasm"/>
    <property type="evidence" value="ECO:0007669"/>
    <property type="project" value="TreeGrafter"/>
</dbReference>
<evidence type="ECO:0000256" key="15">
    <source>
        <dbReference type="ARBA" id="ARBA00023180"/>
    </source>
</evidence>
<keyword evidence="23" id="KW-1185">Reference proteome</keyword>
<keyword evidence="5 22" id="KW-0645">Protease</keyword>
<sequence>MRRGSRPARVAWLLLMLMLLLLLGTSAVAAVEHRCIHADDRLQRSIRRGLRASPQLYGAGDTTGQTPHLREAAQRGWRENGVMGFGGGPRLIRGSKRRDANLPAKQRGRRLKNSGIDTGSWRPIRLVVDTSNLWNSTKICTAVGEVRPDFMGSTYVCASHDIMTREKLWAIENIAIPLALYRTQRLFNVNPVRGPLVVAANACGPDVAIPPVHLTTGVEDADMVLYAHAGGMGKSSTSGIVGTIAWAGHCSTDQFGRPVVGHINFVPSFIQGFDSGWKYDYYLRVVVHELFHALGYTPAFLNNMVNASERRGKFVLLVTAPAVVAAARVHLNCPTLDGVELEDEGGGGVAGTHWERRQWMDELMAGVPTRSSISQLSLAFFASLAFYTVNMQYSEPMGWAHGAGCALVDQACSTDTPLKGLEWCNESTATQACVYDRTSVGYCDVGVVKGGLPPYFRYFPNNPSFGGLAPLTDHCPIVLGYGNRHCRDPSLASKDDMIYGFYYGPQSRCVPARNMVHVGYQTKDASPRCLRVRCRWGTQVEILVGNLWLSCPADGSAAVLSIPYFSDYRGEVYCERAELVCSPEIFYIPDTSNADLGPLREYALDLVLVLNSTMGGKETKPSNALGCKAVQEEGSFFALLQQDLAVLCSCDFGAGEVRVLPEQASVAVGGGAVALYLQLGVKAGRGRAPLERRRAAYAAAFAVGSVMGHLAADLSLALGGTATVTLAASELLAERSILDGLTSLSKLVDLGEVTLHCEGHVAGIPPLSKEGVRASLAEAARSDISQLMYLTPNLIQVKHVRVLGAAGLQLTATLAFPPIVEDAGGRENVLLFWSQLLNESVARSAHLSALSSALRVLSGGAPVSLTESWPAGALSLRSATVEQAHPEYAPTGDPRCLVQFSDCFVLQIVVLVALVLSYL</sequence>
<dbReference type="GeneID" id="40314994"/>
<dbReference type="OrthoDB" id="527990at2759"/>
<keyword evidence="10" id="KW-0130">Cell adhesion</keyword>
<evidence type="ECO:0000256" key="5">
    <source>
        <dbReference type="ARBA" id="ARBA00022670"/>
    </source>
</evidence>
<dbReference type="AlphaFoldDB" id="A0A3S5IUJ6"/>
<dbReference type="EMBL" id="MKKU01000049">
    <property type="protein sequence ID" value="RNF26260.1"/>
    <property type="molecule type" value="Genomic_DNA"/>
</dbReference>
<evidence type="ECO:0000256" key="13">
    <source>
        <dbReference type="ARBA" id="ARBA00023145"/>
    </source>
</evidence>
<feature type="signal peptide" evidence="21">
    <location>
        <begin position="1"/>
        <end position="30"/>
    </location>
</feature>
<evidence type="ECO:0000256" key="7">
    <source>
        <dbReference type="ARBA" id="ARBA00022729"/>
    </source>
</evidence>
<evidence type="ECO:0000256" key="2">
    <source>
        <dbReference type="ARBA" id="ARBA00004370"/>
    </source>
</evidence>
<keyword evidence="8 22" id="KW-0378">Hydrolase</keyword>